<keyword evidence="2" id="KW-1185">Reference proteome</keyword>
<dbReference type="SUPFAM" id="SSF140736">
    <property type="entry name" value="Rv1873-like"/>
    <property type="match status" value="1"/>
</dbReference>
<gene>
    <name evidence="1" type="ORF">BCR38DRAFT_522029</name>
</gene>
<sequence length="102" mass="11927">MAQRYAISTVEEAVAYLEHPILGKRIRETAQAVLDNPAKSAMKMLGDPDYCKFQSSMTLFRYSDLDEDNVFGKVLDRFYEGKLDERMYELIEEYGEEREEVE</sequence>
<evidence type="ECO:0000313" key="2">
    <source>
        <dbReference type="Proteomes" id="UP000193689"/>
    </source>
</evidence>
<dbReference type="InParanoid" id="A0A1Y2E612"/>
<dbReference type="InterPro" id="IPR014937">
    <property type="entry name" value="DUF1810"/>
</dbReference>
<accession>A0A1Y2E612</accession>
<organism evidence="1 2">
    <name type="scientific">Pseudomassariella vexata</name>
    <dbReference type="NCBI Taxonomy" id="1141098"/>
    <lineage>
        <taxon>Eukaryota</taxon>
        <taxon>Fungi</taxon>
        <taxon>Dikarya</taxon>
        <taxon>Ascomycota</taxon>
        <taxon>Pezizomycotina</taxon>
        <taxon>Sordariomycetes</taxon>
        <taxon>Xylariomycetidae</taxon>
        <taxon>Amphisphaeriales</taxon>
        <taxon>Pseudomassariaceae</taxon>
        <taxon>Pseudomassariella</taxon>
    </lineage>
</organism>
<dbReference type="EMBL" id="MCFJ01000004">
    <property type="protein sequence ID" value="ORY66998.1"/>
    <property type="molecule type" value="Genomic_DNA"/>
</dbReference>
<dbReference type="OrthoDB" id="447037at2759"/>
<proteinExistence type="predicted"/>
<dbReference type="Pfam" id="PF08837">
    <property type="entry name" value="DUF1810"/>
    <property type="match status" value="1"/>
</dbReference>
<evidence type="ECO:0000313" key="1">
    <source>
        <dbReference type="EMBL" id="ORY66998.1"/>
    </source>
</evidence>
<dbReference type="InterPro" id="IPR036287">
    <property type="entry name" value="Rv1873-like_sf"/>
</dbReference>
<comment type="caution">
    <text evidence="1">The sequence shown here is derived from an EMBL/GenBank/DDBJ whole genome shotgun (WGS) entry which is preliminary data.</text>
</comment>
<dbReference type="AlphaFoldDB" id="A0A1Y2E612"/>
<dbReference type="RefSeq" id="XP_040717622.1">
    <property type="nucleotide sequence ID" value="XM_040865214.1"/>
</dbReference>
<dbReference type="GeneID" id="63781426"/>
<reference evidence="1 2" key="1">
    <citation type="submission" date="2016-07" db="EMBL/GenBank/DDBJ databases">
        <title>Pervasive Adenine N6-methylation of Active Genes in Fungi.</title>
        <authorList>
            <consortium name="DOE Joint Genome Institute"/>
            <person name="Mondo S.J."/>
            <person name="Dannebaum R.O."/>
            <person name="Kuo R.C."/>
            <person name="Labutti K."/>
            <person name="Haridas S."/>
            <person name="Kuo A."/>
            <person name="Salamov A."/>
            <person name="Ahrendt S.R."/>
            <person name="Lipzen A."/>
            <person name="Sullivan W."/>
            <person name="Andreopoulos W.B."/>
            <person name="Clum A."/>
            <person name="Lindquist E."/>
            <person name="Daum C."/>
            <person name="Ramamoorthy G.K."/>
            <person name="Gryganskyi A."/>
            <person name="Culley D."/>
            <person name="Magnuson J.K."/>
            <person name="James T.Y."/>
            <person name="O'Malley M.A."/>
            <person name="Stajich J.E."/>
            <person name="Spatafora J.W."/>
            <person name="Visel A."/>
            <person name="Grigoriev I.V."/>
        </authorList>
    </citation>
    <scope>NUCLEOTIDE SEQUENCE [LARGE SCALE GENOMIC DNA]</scope>
    <source>
        <strain evidence="1 2">CBS 129021</strain>
    </source>
</reference>
<name>A0A1Y2E612_9PEZI</name>
<dbReference type="Proteomes" id="UP000193689">
    <property type="component" value="Unassembled WGS sequence"/>
</dbReference>
<protein>
    <submittedName>
        <fullName evidence="1">Uncharacterized protein</fullName>
    </submittedName>
</protein>
<dbReference type="Gene3D" id="1.25.40.380">
    <property type="entry name" value="Protein of unknown function DUF1810"/>
    <property type="match status" value="1"/>
</dbReference>